<feature type="region of interest" description="Disordered" evidence="1">
    <location>
        <begin position="1"/>
        <end position="49"/>
    </location>
</feature>
<evidence type="ECO:0000256" key="2">
    <source>
        <dbReference type="SAM" id="Phobius"/>
    </source>
</evidence>
<dbReference type="EMBL" id="BAAALG010000001">
    <property type="protein sequence ID" value="GAA1089777.1"/>
    <property type="molecule type" value="Genomic_DNA"/>
</dbReference>
<keyword evidence="2" id="KW-0472">Membrane</keyword>
<organism evidence="3 4">
    <name type="scientific">Nocardioides dubius</name>
    <dbReference type="NCBI Taxonomy" id="317019"/>
    <lineage>
        <taxon>Bacteria</taxon>
        <taxon>Bacillati</taxon>
        <taxon>Actinomycetota</taxon>
        <taxon>Actinomycetes</taxon>
        <taxon>Propionibacteriales</taxon>
        <taxon>Nocardioidaceae</taxon>
        <taxon>Nocardioides</taxon>
    </lineage>
</organism>
<sequence length="253" mass="27022">MSQPTDPGQAPEDQPVESGDATLYIPNTTWPEPPGPTSGVAPRFDPMTGTQLDHRVGTQAPVFDPMTGKRLIKRKRRPAVIALIAFAVVALVAGVIALAVIQVSESEADDKREARAARERACVTELQPVYDALLAIDGRMSTGANIEAFSGLVGAASTAVRQIDTSIIDEQQCAMHDNLSTLVTQYGLILQGWNDCLFEYDYCDPDTSIDVSSALSLVSLAFEMIEGDELGTDKAPEPLDVSEDAVAGLVAYL</sequence>
<dbReference type="RefSeq" id="WP_343989871.1">
    <property type="nucleotide sequence ID" value="NZ_BAAALG010000001.1"/>
</dbReference>
<dbReference type="Proteomes" id="UP001501581">
    <property type="component" value="Unassembled WGS sequence"/>
</dbReference>
<comment type="caution">
    <text evidence="3">The sequence shown here is derived from an EMBL/GenBank/DDBJ whole genome shotgun (WGS) entry which is preliminary data.</text>
</comment>
<evidence type="ECO:0000313" key="4">
    <source>
        <dbReference type="Proteomes" id="UP001501581"/>
    </source>
</evidence>
<keyword evidence="2" id="KW-1133">Transmembrane helix</keyword>
<name>A0ABN1TKI6_9ACTN</name>
<accession>A0ABN1TKI6</accession>
<keyword evidence="4" id="KW-1185">Reference proteome</keyword>
<gene>
    <name evidence="3" type="ORF">GCM10009668_00210</name>
</gene>
<evidence type="ECO:0000256" key="1">
    <source>
        <dbReference type="SAM" id="MobiDB-lite"/>
    </source>
</evidence>
<reference evidence="3 4" key="1">
    <citation type="journal article" date="2019" name="Int. J. Syst. Evol. Microbiol.">
        <title>The Global Catalogue of Microorganisms (GCM) 10K type strain sequencing project: providing services to taxonomists for standard genome sequencing and annotation.</title>
        <authorList>
            <consortium name="The Broad Institute Genomics Platform"/>
            <consortium name="The Broad Institute Genome Sequencing Center for Infectious Disease"/>
            <person name="Wu L."/>
            <person name="Ma J."/>
        </authorList>
    </citation>
    <scope>NUCLEOTIDE SEQUENCE [LARGE SCALE GENOMIC DNA]</scope>
    <source>
        <strain evidence="3 4">JCM 13008</strain>
    </source>
</reference>
<evidence type="ECO:0000313" key="3">
    <source>
        <dbReference type="EMBL" id="GAA1089777.1"/>
    </source>
</evidence>
<feature type="transmembrane region" description="Helical" evidence="2">
    <location>
        <begin position="79"/>
        <end position="101"/>
    </location>
</feature>
<protein>
    <submittedName>
        <fullName evidence="3">Uncharacterized protein</fullName>
    </submittedName>
</protein>
<keyword evidence="2" id="KW-0812">Transmembrane</keyword>
<proteinExistence type="predicted"/>